<dbReference type="OrthoDB" id="5242787at2"/>
<dbReference type="RefSeq" id="WP_007237690.1">
    <property type="nucleotide sequence ID" value="NZ_BAFB01000065.1"/>
</dbReference>
<gene>
    <name evidence="1" type="ORF">GOOTI_065_00420</name>
</gene>
<reference evidence="1" key="1">
    <citation type="submission" date="2012-02" db="EMBL/GenBank/DDBJ databases">
        <title>Whole genome shotgun sequence of Gordonia otitidis NBRC 100426.</title>
        <authorList>
            <person name="Yoshida I."/>
            <person name="Hosoyama A."/>
            <person name="Tsuchikane K."/>
            <person name="Katsumata H."/>
            <person name="Yamazaki S."/>
            <person name="Fujita N."/>
        </authorList>
    </citation>
    <scope>NUCLEOTIDE SEQUENCE [LARGE SCALE GENOMIC DNA]</scope>
    <source>
        <strain evidence="1">NBRC 100426</strain>
    </source>
</reference>
<keyword evidence="2" id="KW-1185">Reference proteome</keyword>
<protein>
    <submittedName>
        <fullName evidence="1">Uncharacterized protein</fullName>
    </submittedName>
</protein>
<dbReference type="InterPro" id="IPR012349">
    <property type="entry name" value="Split_barrel_FMN-bd"/>
</dbReference>
<dbReference type="AlphaFoldDB" id="H5TIX9"/>
<sequence>MAMNSEQRQAFLAQPHIGALSVEAGPDRAPLVVPIWYQYEPGGDLWFLTGAESRKITLLREAGRCTMMAEVVSPTIAYAAVSGPVIDYVDGTKDDLVEMATRYLPAEKVAGYVEFATSDHGAQTKVVVRPQQWVASDLGSV</sequence>
<dbReference type="STRING" id="1108044.GOOTI_065_00420"/>
<dbReference type="Proteomes" id="UP000005038">
    <property type="component" value="Unassembled WGS sequence"/>
</dbReference>
<evidence type="ECO:0000313" key="1">
    <source>
        <dbReference type="EMBL" id="GAB33437.1"/>
    </source>
</evidence>
<dbReference type="SUPFAM" id="SSF50475">
    <property type="entry name" value="FMN-binding split barrel"/>
    <property type="match status" value="1"/>
</dbReference>
<dbReference type="EMBL" id="BAFB01000065">
    <property type="protein sequence ID" value="GAB33437.1"/>
    <property type="molecule type" value="Genomic_DNA"/>
</dbReference>
<comment type="caution">
    <text evidence="1">The sequence shown here is derived from an EMBL/GenBank/DDBJ whole genome shotgun (WGS) entry which is preliminary data.</text>
</comment>
<accession>H5TIX9</accession>
<name>H5TIX9_GORO1</name>
<evidence type="ECO:0000313" key="2">
    <source>
        <dbReference type="Proteomes" id="UP000005038"/>
    </source>
</evidence>
<dbReference type="Gene3D" id="2.30.110.10">
    <property type="entry name" value="Electron Transport, Fmn-binding Protein, Chain A"/>
    <property type="match status" value="1"/>
</dbReference>
<proteinExistence type="predicted"/>
<organism evidence="1 2">
    <name type="scientific">Gordonia otitidis (strain DSM 44809 / CCUG 52243 / JCM 12355 / NBRC 100426 / IFM 10032)</name>
    <dbReference type="NCBI Taxonomy" id="1108044"/>
    <lineage>
        <taxon>Bacteria</taxon>
        <taxon>Bacillati</taxon>
        <taxon>Actinomycetota</taxon>
        <taxon>Actinomycetes</taxon>
        <taxon>Mycobacteriales</taxon>
        <taxon>Gordoniaceae</taxon>
        <taxon>Gordonia</taxon>
    </lineage>
</organism>